<reference evidence="4" key="1">
    <citation type="submission" date="2021-01" db="EMBL/GenBank/DDBJ databases">
        <title>Genome public.</title>
        <authorList>
            <person name="Liu C."/>
            <person name="Sun Q."/>
        </authorList>
    </citation>
    <scope>NUCLEOTIDE SEQUENCE [LARGE SCALE GENOMIC DNA]</scope>
    <source>
        <strain evidence="4">YIM B02556</strain>
    </source>
</reference>
<evidence type="ECO:0000259" key="2">
    <source>
        <dbReference type="Pfam" id="PF02826"/>
    </source>
</evidence>
<evidence type="ECO:0000313" key="3">
    <source>
        <dbReference type="EMBL" id="MBK1840540.1"/>
    </source>
</evidence>
<comment type="caution">
    <text evidence="3">The sequence shown here is derived from an EMBL/GenBank/DDBJ whole genome shotgun (WGS) entry which is preliminary data.</text>
</comment>
<dbReference type="Pfam" id="PF02826">
    <property type="entry name" value="2-Hacid_dh_C"/>
    <property type="match status" value="1"/>
</dbReference>
<dbReference type="InterPro" id="IPR050223">
    <property type="entry name" value="D-isomer_2-hydroxyacid_DH"/>
</dbReference>
<accession>A0ABS1FAU1</accession>
<proteinExistence type="predicted"/>
<evidence type="ECO:0000313" key="4">
    <source>
        <dbReference type="Proteomes" id="UP000652760"/>
    </source>
</evidence>
<dbReference type="RefSeq" id="WP_200197170.1">
    <property type="nucleotide sequence ID" value="NZ_JAENHM010000064.1"/>
</dbReference>
<feature type="domain" description="D-isomer specific 2-hydroxyacid dehydrogenase NAD-binding" evidence="2">
    <location>
        <begin position="104"/>
        <end position="275"/>
    </location>
</feature>
<dbReference type="CDD" id="cd12164">
    <property type="entry name" value="GDH_like_2"/>
    <property type="match status" value="1"/>
</dbReference>
<sequence length="310" mass="32967">MAGKILFSSDIDDPAAWAAALRALRPDLELVDWRAAAEPEAFDFALLWKPPPGGLGPYRNLKGIQSLGAGINQLDLGTLPPGVPLARLIDPHLTETMVDYAVTAVYRHFRGFDRFERQTRARRWAYEAPPAKADFPVGILGLGVLGGAIAQRLRTLGFPVSGWSRSPRPLDGITLFAGPDEFPAFLASARAFVCVLALTEHTAGILNRETMGAMPPGSVIVNMGRGGHLVEADLAALVRAGHIAGATLDVLSQEPAPADHPFYDLPEILVTPHVAGGIAPGSAAPIVIENFDRAMAGKPLLNLVDPARGY</sequence>
<protein>
    <submittedName>
        <fullName evidence="3">Glyoxylate/hydroxypyruvate reductase A</fullName>
    </submittedName>
</protein>
<dbReference type="Proteomes" id="UP000652760">
    <property type="component" value="Unassembled WGS sequence"/>
</dbReference>
<dbReference type="PANTHER" id="PTHR10996:SF114">
    <property type="entry name" value="GLYOXYLATE_HYDROXYPYRUVATE REDUCTASE A"/>
    <property type="match status" value="1"/>
</dbReference>
<dbReference type="InterPro" id="IPR006140">
    <property type="entry name" value="D-isomer_DH_NAD-bd"/>
</dbReference>
<dbReference type="InterPro" id="IPR036291">
    <property type="entry name" value="NAD(P)-bd_dom_sf"/>
</dbReference>
<dbReference type="PROSITE" id="PS00671">
    <property type="entry name" value="D_2_HYDROXYACID_DH_3"/>
    <property type="match status" value="1"/>
</dbReference>
<dbReference type="InterPro" id="IPR029753">
    <property type="entry name" value="D-isomer_DH_CS"/>
</dbReference>
<name>A0ABS1FAU1_9PROT</name>
<dbReference type="PANTHER" id="PTHR10996">
    <property type="entry name" value="2-HYDROXYACID DEHYDROGENASE-RELATED"/>
    <property type="match status" value="1"/>
</dbReference>
<dbReference type="EMBL" id="JAENHM010000064">
    <property type="protein sequence ID" value="MBK1840540.1"/>
    <property type="molecule type" value="Genomic_DNA"/>
</dbReference>
<keyword evidence="4" id="KW-1185">Reference proteome</keyword>
<gene>
    <name evidence="3" type="ORF">JHL17_24355</name>
</gene>
<dbReference type="Gene3D" id="3.40.50.720">
    <property type="entry name" value="NAD(P)-binding Rossmann-like Domain"/>
    <property type="match status" value="2"/>
</dbReference>
<dbReference type="SUPFAM" id="SSF51735">
    <property type="entry name" value="NAD(P)-binding Rossmann-fold domains"/>
    <property type="match status" value="1"/>
</dbReference>
<evidence type="ECO:0000256" key="1">
    <source>
        <dbReference type="ARBA" id="ARBA00023002"/>
    </source>
</evidence>
<keyword evidence="1" id="KW-0560">Oxidoreductase</keyword>
<organism evidence="3 4">
    <name type="scientific">Azospirillum endophyticum</name>
    <dbReference type="NCBI Taxonomy" id="2800326"/>
    <lineage>
        <taxon>Bacteria</taxon>
        <taxon>Pseudomonadati</taxon>
        <taxon>Pseudomonadota</taxon>
        <taxon>Alphaproteobacteria</taxon>
        <taxon>Rhodospirillales</taxon>
        <taxon>Azospirillaceae</taxon>
        <taxon>Azospirillum</taxon>
    </lineage>
</organism>